<protein>
    <recommendedName>
        <fullName evidence="2">EGF-like domain-containing protein</fullName>
    </recommendedName>
</protein>
<dbReference type="PANTHER" id="PTHR22963:SF39">
    <property type="entry name" value="DUMPY"/>
    <property type="match status" value="1"/>
</dbReference>
<reference evidence="3" key="1">
    <citation type="submission" date="2015-11" db="EMBL/GenBank/DDBJ databases">
        <title>De novo transcriptome assembly of four potential Pierce s Disease insect vectors from Arizona vineyards.</title>
        <authorList>
            <person name="Tassone E.E."/>
        </authorList>
    </citation>
    <scope>NUCLEOTIDE SEQUENCE</scope>
</reference>
<dbReference type="EMBL" id="GECU01010667">
    <property type="protein sequence ID" value="JAS97039.1"/>
    <property type="molecule type" value="Transcribed_RNA"/>
</dbReference>
<dbReference type="InterPro" id="IPR000742">
    <property type="entry name" value="EGF"/>
</dbReference>
<feature type="domain" description="EGF-like" evidence="2">
    <location>
        <begin position="149"/>
        <end position="186"/>
    </location>
</feature>
<dbReference type="PANTHER" id="PTHR22963">
    <property type="entry name" value="ENDOGLIN-RELATED"/>
    <property type="match status" value="1"/>
</dbReference>
<evidence type="ECO:0000259" key="2">
    <source>
        <dbReference type="PROSITE" id="PS50026"/>
    </source>
</evidence>
<proteinExistence type="predicted"/>
<comment type="caution">
    <text evidence="1">Lacks conserved residue(s) required for the propagation of feature annotation.</text>
</comment>
<feature type="non-terminal residue" evidence="3">
    <location>
        <position position="195"/>
    </location>
</feature>
<accession>A0A1B6JCX2</accession>
<dbReference type="Gene3D" id="2.10.25.10">
    <property type="entry name" value="Laminin"/>
    <property type="match status" value="1"/>
</dbReference>
<evidence type="ECO:0000313" key="3">
    <source>
        <dbReference type="EMBL" id="JAS97039.1"/>
    </source>
</evidence>
<dbReference type="AlphaFoldDB" id="A0A1B6JCX2"/>
<feature type="non-terminal residue" evidence="3">
    <location>
        <position position="1"/>
    </location>
</feature>
<keyword evidence="1" id="KW-0245">EGF-like domain</keyword>
<name>A0A1B6JCX2_9HEMI</name>
<evidence type="ECO:0000256" key="1">
    <source>
        <dbReference type="PROSITE-ProRule" id="PRU00076"/>
    </source>
</evidence>
<sequence>GFTGNPNDRKGCKPALRNQCTQDSQCAEADTCRLDSSSGALSCQPACDMLNCGPQAVCVANNHVAQCQCPPGLFTGDPNTSGCQAVPCVYNTDCPSHQLCNRLSHTCLDVCEEDTCGANAVCIAEDHKSVCQCPSGFKPNPLPDIECVLTEVCNPNPCHPTALCEPTPSVGHTCRCPPNHVGDPFTEGCRPEGDC</sequence>
<gene>
    <name evidence="3" type="ORF">g.56594</name>
</gene>
<organism evidence="3">
    <name type="scientific">Homalodisca liturata</name>
    <dbReference type="NCBI Taxonomy" id="320908"/>
    <lineage>
        <taxon>Eukaryota</taxon>
        <taxon>Metazoa</taxon>
        <taxon>Ecdysozoa</taxon>
        <taxon>Arthropoda</taxon>
        <taxon>Hexapoda</taxon>
        <taxon>Insecta</taxon>
        <taxon>Pterygota</taxon>
        <taxon>Neoptera</taxon>
        <taxon>Paraneoptera</taxon>
        <taxon>Hemiptera</taxon>
        <taxon>Auchenorrhyncha</taxon>
        <taxon>Membracoidea</taxon>
        <taxon>Cicadellidae</taxon>
        <taxon>Cicadellinae</taxon>
        <taxon>Proconiini</taxon>
        <taxon>Homalodisca</taxon>
    </lineage>
</organism>
<dbReference type="SMART" id="SM00181">
    <property type="entry name" value="EGF"/>
    <property type="match status" value="3"/>
</dbReference>
<dbReference type="PROSITE" id="PS50026">
    <property type="entry name" value="EGF_3"/>
    <property type="match status" value="1"/>
</dbReference>